<dbReference type="RefSeq" id="WP_089355961.1">
    <property type="nucleotide sequence ID" value="NZ_FZPD01000002.1"/>
</dbReference>
<keyword evidence="4" id="KW-0472">Membrane</keyword>
<feature type="transmembrane region" description="Helical" evidence="4">
    <location>
        <begin position="74"/>
        <end position="92"/>
    </location>
</feature>
<dbReference type="GO" id="GO:0043565">
    <property type="term" value="F:sequence-specific DNA binding"/>
    <property type="evidence" value="ECO:0007669"/>
    <property type="project" value="InterPro"/>
</dbReference>
<dbReference type="SUPFAM" id="SSF46689">
    <property type="entry name" value="Homeodomain-like"/>
    <property type="match status" value="1"/>
</dbReference>
<evidence type="ECO:0000256" key="2">
    <source>
        <dbReference type="ARBA" id="ARBA00023125"/>
    </source>
</evidence>
<feature type="transmembrane region" description="Helical" evidence="4">
    <location>
        <begin position="145"/>
        <end position="167"/>
    </location>
</feature>
<dbReference type="PROSITE" id="PS00041">
    <property type="entry name" value="HTH_ARAC_FAMILY_1"/>
    <property type="match status" value="1"/>
</dbReference>
<dbReference type="Pfam" id="PF12833">
    <property type="entry name" value="HTH_18"/>
    <property type="match status" value="1"/>
</dbReference>
<dbReference type="EMBL" id="FZPD01000002">
    <property type="protein sequence ID" value="SNS78035.1"/>
    <property type="molecule type" value="Genomic_DNA"/>
</dbReference>
<keyword evidence="2" id="KW-0238">DNA-binding</keyword>
<feature type="transmembrane region" description="Helical" evidence="4">
    <location>
        <begin position="6"/>
        <end position="27"/>
    </location>
</feature>
<accession>A0A239HA65</accession>
<feature type="transmembrane region" description="Helical" evidence="4">
    <location>
        <begin position="104"/>
        <end position="125"/>
    </location>
</feature>
<dbReference type="GO" id="GO:0003700">
    <property type="term" value="F:DNA-binding transcription factor activity"/>
    <property type="evidence" value="ECO:0007669"/>
    <property type="project" value="InterPro"/>
</dbReference>
<proteinExistence type="predicted"/>
<evidence type="ECO:0000256" key="4">
    <source>
        <dbReference type="SAM" id="Phobius"/>
    </source>
</evidence>
<feature type="domain" description="HTH araC/xylS-type" evidence="5">
    <location>
        <begin position="276"/>
        <end position="379"/>
    </location>
</feature>
<name>A0A239HA65_EKHLU</name>
<dbReference type="PANTHER" id="PTHR43280:SF29">
    <property type="entry name" value="ARAC-FAMILY TRANSCRIPTIONAL REGULATOR"/>
    <property type="match status" value="1"/>
</dbReference>
<sequence length="385" mass="45120">MANDASINIWSTLIIISIAQGLFTMTIMVMKQKRSGSLWLFLSMILFLIWLQLEFLAIRWPYDVGVSIFYGTRYGSWLLLGPLFYWLVRATVNQHSLSRKDLIHAIPFLIFTLIIPNVTGDILSYRQVHYGMLTVFDQYNKEISTWQYVYSYLFVFQFIHFIAYLIVSNRLLSRHEESLKNQYSGHVIHDTKWLKRLSIYLMIVMAFVALFLLIFFFTEIYRRHMDYLYVLPMAVLMYIIAYRMADVKQVTTRASNGVAKYEKSSLDPSDAKKYAEQLERFMQNEQPYLINELRLQDLAESIGIPPHHLSQVINHNLKTTFFDYVNRYRVTRAKQLIASESDFKSLLGIAFDSGFNNKTSFVNAFKKHEGVTPSAFRKQIEVALN</sequence>
<feature type="transmembrane region" description="Helical" evidence="4">
    <location>
        <begin position="199"/>
        <end position="221"/>
    </location>
</feature>
<evidence type="ECO:0000313" key="7">
    <source>
        <dbReference type="Proteomes" id="UP000198393"/>
    </source>
</evidence>
<feature type="transmembrane region" description="Helical" evidence="4">
    <location>
        <begin position="227"/>
        <end position="245"/>
    </location>
</feature>
<keyword evidence="1" id="KW-0805">Transcription regulation</keyword>
<evidence type="ECO:0000259" key="5">
    <source>
        <dbReference type="PROSITE" id="PS01124"/>
    </source>
</evidence>
<evidence type="ECO:0000256" key="1">
    <source>
        <dbReference type="ARBA" id="ARBA00023015"/>
    </source>
</evidence>
<keyword evidence="4" id="KW-1133">Transmembrane helix</keyword>
<dbReference type="InterPro" id="IPR018060">
    <property type="entry name" value="HTH_AraC"/>
</dbReference>
<keyword evidence="4" id="KW-0812">Transmembrane</keyword>
<dbReference type="PANTHER" id="PTHR43280">
    <property type="entry name" value="ARAC-FAMILY TRANSCRIPTIONAL REGULATOR"/>
    <property type="match status" value="1"/>
</dbReference>
<feature type="transmembrane region" description="Helical" evidence="4">
    <location>
        <begin position="39"/>
        <end position="62"/>
    </location>
</feature>
<keyword evidence="7" id="KW-1185">Reference proteome</keyword>
<dbReference type="SMART" id="SM00342">
    <property type="entry name" value="HTH_ARAC"/>
    <property type="match status" value="1"/>
</dbReference>
<dbReference type="Proteomes" id="UP000198393">
    <property type="component" value="Unassembled WGS sequence"/>
</dbReference>
<dbReference type="Gene3D" id="1.10.10.60">
    <property type="entry name" value="Homeodomain-like"/>
    <property type="match status" value="2"/>
</dbReference>
<gene>
    <name evidence="6" type="ORF">SAMN05421640_1210</name>
</gene>
<dbReference type="InterPro" id="IPR009057">
    <property type="entry name" value="Homeodomain-like_sf"/>
</dbReference>
<reference evidence="6 7" key="1">
    <citation type="submission" date="2017-06" db="EMBL/GenBank/DDBJ databases">
        <authorList>
            <person name="Kim H.J."/>
            <person name="Triplett B.A."/>
        </authorList>
    </citation>
    <scope>NUCLEOTIDE SEQUENCE [LARGE SCALE GENOMIC DNA]</scope>
    <source>
        <strain evidence="6 7">DSM 19307</strain>
    </source>
</reference>
<organism evidence="6 7">
    <name type="scientific">Ekhidna lutea</name>
    <dbReference type="NCBI Taxonomy" id="447679"/>
    <lineage>
        <taxon>Bacteria</taxon>
        <taxon>Pseudomonadati</taxon>
        <taxon>Bacteroidota</taxon>
        <taxon>Cytophagia</taxon>
        <taxon>Cytophagales</taxon>
        <taxon>Reichenbachiellaceae</taxon>
        <taxon>Ekhidna</taxon>
    </lineage>
</organism>
<evidence type="ECO:0000256" key="3">
    <source>
        <dbReference type="ARBA" id="ARBA00023163"/>
    </source>
</evidence>
<dbReference type="InterPro" id="IPR018062">
    <property type="entry name" value="HTH_AraC-typ_CS"/>
</dbReference>
<keyword evidence="3" id="KW-0804">Transcription</keyword>
<dbReference type="AlphaFoldDB" id="A0A239HA65"/>
<protein>
    <submittedName>
        <fullName evidence="6">Helix-turn-helix domain-containing protein</fullName>
    </submittedName>
</protein>
<evidence type="ECO:0000313" key="6">
    <source>
        <dbReference type="EMBL" id="SNS78035.1"/>
    </source>
</evidence>
<dbReference type="OrthoDB" id="5492415at2"/>
<dbReference type="PROSITE" id="PS01124">
    <property type="entry name" value="HTH_ARAC_FAMILY_2"/>
    <property type="match status" value="1"/>
</dbReference>